<name>A0A0R1ZJM6_9LACO</name>
<dbReference type="AlphaFoldDB" id="A0A0R1ZJM6"/>
<keyword evidence="2" id="KW-1185">Reference proteome</keyword>
<evidence type="ECO:0000313" key="2">
    <source>
        <dbReference type="Proteomes" id="UP000051291"/>
    </source>
</evidence>
<dbReference type="Proteomes" id="UP000051291">
    <property type="component" value="Unassembled WGS sequence"/>
</dbReference>
<evidence type="ECO:0000313" key="1">
    <source>
        <dbReference type="EMBL" id="KRM53044.1"/>
    </source>
</evidence>
<dbReference type="PATRIC" id="fig|1423820.4.peg.99"/>
<accession>A0A0R1ZJM6</accession>
<dbReference type="EMBL" id="AYYZ01000009">
    <property type="protein sequence ID" value="KRM53044.1"/>
    <property type="molecule type" value="Genomic_DNA"/>
</dbReference>
<organism evidence="1 2">
    <name type="scientific">Ligilactobacillus araffinosus DSM 20653</name>
    <dbReference type="NCBI Taxonomy" id="1423820"/>
    <lineage>
        <taxon>Bacteria</taxon>
        <taxon>Bacillati</taxon>
        <taxon>Bacillota</taxon>
        <taxon>Bacilli</taxon>
        <taxon>Lactobacillales</taxon>
        <taxon>Lactobacillaceae</taxon>
        <taxon>Ligilactobacillus</taxon>
    </lineage>
</organism>
<sequence>MDAENNQIDMNNVVIYEGKDIKAWAKKRKIAYPDALNRFRSVLFGDNGKEYFIKK</sequence>
<comment type="caution">
    <text evidence="1">The sequence shown here is derived from an EMBL/GenBank/DDBJ whole genome shotgun (WGS) entry which is preliminary data.</text>
</comment>
<reference evidence="1 2" key="1">
    <citation type="journal article" date="2015" name="Genome Announc.">
        <title>Expanding the biotechnology potential of lactobacilli through comparative genomics of 213 strains and associated genera.</title>
        <authorList>
            <person name="Sun Z."/>
            <person name="Harris H.M."/>
            <person name="McCann A."/>
            <person name="Guo C."/>
            <person name="Argimon S."/>
            <person name="Zhang W."/>
            <person name="Yang X."/>
            <person name="Jeffery I.B."/>
            <person name="Cooney J.C."/>
            <person name="Kagawa T.F."/>
            <person name="Liu W."/>
            <person name="Song Y."/>
            <person name="Salvetti E."/>
            <person name="Wrobel A."/>
            <person name="Rasinkangas P."/>
            <person name="Parkhill J."/>
            <person name="Rea M.C."/>
            <person name="O'Sullivan O."/>
            <person name="Ritari J."/>
            <person name="Douillard F.P."/>
            <person name="Paul Ross R."/>
            <person name="Yang R."/>
            <person name="Briner A.E."/>
            <person name="Felis G.E."/>
            <person name="de Vos W.M."/>
            <person name="Barrangou R."/>
            <person name="Klaenhammer T.R."/>
            <person name="Caufield P.W."/>
            <person name="Cui Y."/>
            <person name="Zhang H."/>
            <person name="O'Toole P.W."/>
        </authorList>
    </citation>
    <scope>NUCLEOTIDE SEQUENCE [LARGE SCALE GENOMIC DNA]</scope>
    <source>
        <strain evidence="1 2">DSM 20653</strain>
    </source>
</reference>
<gene>
    <name evidence="1" type="ORF">FC64_GL000096</name>
</gene>
<proteinExistence type="predicted"/>
<protein>
    <submittedName>
        <fullName evidence="1">Uncharacterized protein</fullName>
    </submittedName>
</protein>